<sequence>MIDNDCHDHNDIIHIKRQDNNQHSSSLGIPGTFGLILFFGVCYLISQVWNAIENWQLYEAPAKYVLFIYHYMIYEPLAFGKTINDFLIVNTLTPFDNLNFVIKWAFVILYYFGLFCVYLKYVSFLKNVGYKKYRFLIILSPAILLMVYSSIEWLFS</sequence>
<accession>A0A833PL92</accession>
<evidence type="ECO:0000313" key="2">
    <source>
        <dbReference type="EMBL" id="KAF1028157.1"/>
    </source>
</evidence>
<evidence type="ECO:0000256" key="1">
    <source>
        <dbReference type="SAM" id="Phobius"/>
    </source>
</evidence>
<comment type="caution">
    <text evidence="2">The sequence shown here is derived from an EMBL/GenBank/DDBJ whole genome shotgun (WGS) entry which is preliminary data.</text>
</comment>
<protein>
    <submittedName>
        <fullName evidence="2">Uncharacterized protein</fullName>
    </submittedName>
</protein>
<keyword evidence="1" id="KW-0812">Transmembrane</keyword>
<keyword evidence="1" id="KW-1133">Transmembrane helix</keyword>
<feature type="transmembrane region" description="Helical" evidence="1">
    <location>
        <begin position="27"/>
        <end position="49"/>
    </location>
</feature>
<feature type="transmembrane region" description="Helical" evidence="1">
    <location>
        <begin position="133"/>
        <end position="151"/>
    </location>
</feature>
<dbReference type="AlphaFoldDB" id="A0A833PL92"/>
<reference evidence="3" key="1">
    <citation type="journal article" date="2020" name="MBio">
        <title>Horizontal gene transfer to a defensive symbiont with a reduced genome amongst a multipartite beetle microbiome.</title>
        <authorList>
            <person name="Waterworth S.C."/>
            <person name="Florez L.V."/>
            <person name="Rees E.R."/>
            <person name="Hertweck C."/>
            <person name="Kaltenpoth M."/>
            <person name="Kwan J.C."/>
        </authorList>
    </citation>
    <scope>NUCLEOTIDE SEQUENCE [LARGE SCALE GENOMIC DNA]</scope>
</reference>
<name>A0A833PL92_ACIBZ</name>
<proteinExistence type="predicted"/>
<dbReference type="EMBL" id="WNDP01000003">
    <property type="protein sequence ID" value="KAF1028157.1"/>
    <property type="molecule type" value="Genomic_DNA"/>
</dbReference>
<evidence type="ECO:0000313" key="3">
    <source>
        <dbReference type="Proteomes" id="UP000490535"/>
    </source>
</evidence>
<dbReference type="Proteomes" id="UP000490535">
    <property type="component" value="Unassembled WGS sequence"/>
</dbReference>
<organism evidence="2 3">
    <name type="scientific">Acinetobacter bereziniae</name>
    <name type="common">Acinetobacter genomosp. 10</name>
    <dbReference type="NCBI Taxonomy" id="106648"/>
    <lineage>
        <taxon>Bacteria</taxon>
        <taxon>Pseudomonadati</taxon>
        <taxon>Pseudomonadota</taxon>
        <taxon>Gammaproteobacteria</taxon>
        <taxon>Moraxellales</taxon>
        <taxon>Moraxellaceae</taxon>
        <taxon>Acinetobacter</taxon>
    </lineage>
</organism>
<keyword evidence="1" id="KW-0472">Membrane</keyword>
<gene>
    <name evidence="2" type="ORF">GAK29_00253</name>
</gene>
<feature type="transmembrane region" description="Helical" evidence="1">
    <location>
        <begin position="101"/>
        <end position="121"/>
    </location>
</feature>